<accession>A0A8H2M5Z5</accession>
<comment type="similarity">
    <text evidence="1">Belongs to the methylglyoxal synthase family.</text>
</comment>
<name>A0A8H2M5Z5_9FIRM</name>
<sequence>MLHKKIRIPENKTIALVAHDHRKDDLLKWVSKNKDLLKSHTLLGTGNTAGLLSERTGLRVQPLISGPLGGDQQIGAMISEGKIDILIFFWDPLEAMPHDPDVKALFRISTLYNIALATCPTTADYLLSSPLYQSSYEVEIVDNGQTLYKDCQGRKKS</sequence>
<dbReference type="NCBIfam" id="TIGR00160">
    <property type="entry name" value="MGSA"/>
    <property type="match status" value="1"/>
</dbReference>
<keyword evidence="1 4" id="KW-0456">Lyase</keyword>
<dbReference type="GO" id="GO:0008929">
    <property type="term" value="F:methylglyoxal synthase activity"/>
    <property type="evidence" value="ECO:0007669"/>
    <property type="project" value="UniProtKB-UniRule"/>
</dbReference>
<dbReference type="Proteomes" id="UP000377798">
    <property type="component" value="Unassembled WGS sequence"/>
</dbReference>
<feature type="binding site" evidence="1">
    <location>
        <position position="98"/>
    </location>
    <ligand>
        <name>substrate</name>
    </ligand>
</feature>
<dbReference type="InterPro" id="IPR011607">
    <property type="entry name" value="MGS-like_dom"/>
</dbReference>
<dbReference type="InterPro" id="IPR036914">
    <property type="entry name" value="MGS-like_dom_sf"/>
</dbReference>
<dbReference type="HAMAP" id="MF_00549">
    <property type="entry name" value="Methylglyoxal_synth"/>
    <property type="match status" value="1"/>
</dbReference>
<gene>
    <name evidence="1 4" type="primary">mgsA</name>
    <name evidence="4" type="ORF">NCTC13150_01717</name>
</gene>
<evidence type="ECO:0000259" key="3">
    <source>
        <dbReference type="PROSITE" id="PS51855"/>
    </source>
</evidence>
<dbReference type="PROSITE" id="PS51855">
    <property type="entry name" value="MGS"/>
    <property type="match status" value="1"/>
</dbReference>
<comment type="function">
    <text evidence="1">Catalyzes the formation of methylglyoxal from dihydroxyacetone phosphate.</text>
</comment>
<dbReference type="SUPFAM" id="SSF52335">
    <property type="entry name" value="Methylglyoxal synthase-like"/>
    <property type="match status" value="1"/>
</dbReference>
<dbReference type="PANTHER" id="PTHR30492">
    <property type="entry name" value="METHYLGLYOXAL SYNTHASE"/>
    <property type="match status" value="1"/>
</dbReference>
<protein>
    <recommendedName>
        <fullName evidence="1">Methylglyoxal synthase</fullName>
        <shortName evidence="1">MGS</shortName>
        <ecNumber evidence="1">4.2.3.3</ecNumber>
    </recommendedName>
</protein>
<dbReference type="GO" id="GO:0019242">
    <property type="term" value="P:methylglyoxal biosynthetic process"/>
    <property type="evidence" value="ECO:0007669"/>
    <property type="project" value="UniProtKB-UniRule"/>
</dbReference>
<dbReference type="Gene3D" id="3.40.50.1380">
    <property type="entry name" value="Methylglyoxal synthase-like domain"/>
    <property type="match status" value="1"/>
</dbReference>
<feature type="binding site" evidence="1">
    <location>
        <begin position="65"/>
        <end position="66"/>
    </location>
    <ligand>
        <name>substrate</name>
    </ligand>
</feature>
<dbReference type="RefSeq" id="WP_034439234.1">
    <property type="nucleotide sequence ID" value="NZ_CAACYI010000001.1"/>
</dbReference>
<evidence type="ECO:0000256" key="2">
    <source>
        <dbReference type="PIRSR" id="PIRSR006614-1"/>
    </source>
</evidence>
<feature type="binding site" evidence="1">
    <location>
        <position position="19"/>
    </location>
    <ligand>
        <name>substrate</name>
    </ligand>
</feature>
<proteinExistence type="inferred from homology"/>
<dbReference type="InterPro" id="IPR018148">
    <property type="entry name" value="Methylglyoxal_synth_AS"/>
</dbReference>
<dbReference type="AlphaFoldDB" id="A0A8H2M5Z5"/>
<dbReference type="EMBL" id="CAACYI010000001">
    <property type="protein sequence ID" value="VFB17132.1"/>
    <property type="molecule type" value="Genomic_DNA"/>
</dbReference>
<dbReference type="NCBIfam" id="NF003559">
    <property type="entry name" value="PRK05234.1"/>
    <property type="match status" value="1"/>
</dbReference>
<keyword evidence="5" id="KW-1185">Reference proteome</keyword>
<dbReference type="EC" id="4.2.3.3" evidence="1"/>
<dbReference type="PANTHER" id="PTHR30492:SF0">
    <property type="entry name" value="METHYLGLYOXAL SYNTHASE"/>
    <property type="match status" value="1"/>
</dbReference>
<reference evidence="4 5" key="1">
    <citation type="submission" date="2019-02" db="EMBL/GenBank/DDBJ databases">
        <authorList>
            <consortium name="Pathogen Informatics"/>
        </authorList>
    </citation>
    <scope>NUCLEOTIDE SEQUENCE [LARGE SCALE GENOMIC DNA]</scope>
    <source>
        <strain evidence="4 5">3012STDY7089603</strain>
    </source>
</reference>
<evidence type="ECO:0000256" key="1">
    <source>
        <dbReference type="HAMAP-Rule" id="MF_00549"/>
    </source>
</evidence>
<organism evidence="4 5">
    <name type="scientific">Urinicoccus massiliensis</name>
    <dbReference type="NCBI Taxonomy" id="1723382"/>
    <lineage>
        <taxon>Bacteria</taxon>
        <taxon>Bacillati</taxon>
        <taxon>Bacillota</taxon>
        <taxon>Tissierellia</taxon>
        <taxon>Tissierellales</taxon>
        <taxon>Peptoniphilaceae</taxon>
        <taxon>Urinicoccus</taxon>
    </lineage>
</organism>
<dbReference type="GO" id="GO:0005829">
    <property type="term" value="C:cytosol"/>
    <property type="evidence" value="ECO:0007669"/>
    <property type="project" value="TreeGrafter"/>
</dbReference>
<comment type="caution">
    <text evidence="1">Lacks conserved residue(s) required for the propagation of feature annotation.</text>
</comment>
<feature type="domain" description="MGS-like" evidence="3">
    <location>
        <begin position="6"/>
        <end position="157"/>
    </location>
</feature>
<dbReference type="SMART" id="SM00851">
    <property type="entry name" value="MGS"/>
    <property type="match status" value="1"/>
</dbReference>
<dbReference type="Pfam" id="PF02142">
    <property type="entry name" value="MGS"/>
    <property type="match status" value="1"/>
</dbReference>
<evidence type="ECO:0000313" key="4">
    <source>
        <dbReference type="EMBL" id="VFB17132.1"/>
    </source>
</evidence>
<feature type="active site" description="Proton donor/acceptor" evidence="1 2">
    <location>
        <position position="71"/>
    </location>
</feature>
<dbReference type="InterPro" id="IPR004363">
    <property type="entry name" value="Methylgl_synth"/>
</dbReference>
<dbReference type="CDD" id="cd01422">
    <property type="entry name" value="MGS"/>
    <property type="match status" value="1"/>
</dbReference>
<dbReference type="PIRSF" id="PIRSF006614">
    <property type="entry name" value="Methylglyox_syn"/>
    <property type="match status" value="1"/>
</dbReference>
<comment type="catalytic activity">
    <reaction evidence="1">
        <text>dihydroxyacetone phosphate = methylglyoxal + phosphate</text>
        <dbReference type="Rhea" id="RHEA:17937"/>
        <dbReference type="ChEBI" id="CHEBI:17158"/>
        <dbReference type="ChEBI" id="CHEBI:43474"/>
        <dbReference type="ChEBI" id="CHEBI:57642"/>
        <dbReference type="EC" id="4.2.3.3"/>
    </reaction>
</comment>
<dbReference type="PROSITE" id="PS01335">
    <property type="entry name" value="METHYLGLYOXAL_SYNTH"/>
    <property type="match status" value="1"/>
</dbReference>
<feature type="binding site" evidence="1">
    <location>
        <position position="23"/>
    </location>
    <ligand>
        <name>substrate</name>
    </ligand>
</feature>
<comment type="caution">
    <text evidence="4">The sequence shown here is derived from an EMBL/GenBank/DDBJ whole genome shotgun (WGS) entry which is preliminary data.</text>
</comment>
<evidence type="ECO:0000313" key="5">
    <source>
        <dbReference type="Proteomes" id="UP000377798"/>
    </source>
</evidence>